<comment type="subcellular location">
    <subcellularLocation>
        <location evidence="10">Cell membrane</location>
    </subcellularLocation>
    <subcellularLocation>
        <location evidence="1">Membrane</location>
    </subcellularLocation>
</comment>
<evidence type="ECO:0000256" key="7">
    <source>
        <dbReference type="ARBA" id="ARBA00023136"/>
    </source>
</evidence>
<dbReference type="PANTHER" id="PTHR48085">
    <property type="entry name" value="CADMIUM/ZINC-TRANSPORTING ATPASE HMA2-RELATED"/>
    <property type="match status" value="1"/>
</dbReference>
<dbReference type="Gene3D" id="2.70.150.10">
    <property type="entry name" value="Calcium-transporting ATPase, cytoplasmic transduction domain A"/>
    <property type="match status" value="1"/>
</dbReference>
<feature type="domain" description="P-type ATPase A" evidence="11">
    <location>
        <begin position="95"/>
        <end position="193"/>
    </location>
</feature>
<dbReference type="PANTHER" id="PTHR48085:SF5">
    <property type="entry name" value="CADMIUM_ZINC-TRANSPORTING ATPASE HMA4-RELATED"/>
    <property type="match status" value="1"/>
</dbReference>
<proteinExistence type="inferred from homology"/>
<keyword evidence="3 10" id="KW-0812">Transmembrane</keyword>
<feature type="transmembrane region" description="Helical" evidence="10">
    <location>
        <begin position="209"/>
        <end position="228"/>
    </location>
</feature>
<feature type="transmembrane region" description="Helical" evidence="10">
    <location>
        <begin position="540"/>
        <end position="560"/>
    </location>
</feature>
<keyword evidence="10" id="KW-0067">ATP-binding</keyword>
<dbReference type="NCBIfam" id="TIGR01512">
    <property type="entry name" value="ATPase-IB2_Cd"/>
    <property type="match status" value="1"/>
</dbReference>
<dbReference type="SUPFAM" id="SSF81665">
    <property type="entry name" value="Calcium ATPase, transmembrane domain M"/>
    <property type="match status" value="1"/>
</dbReference>
<keyword evidence="10" id="KW-0547">Nucleotide-binding</keyword>
<dbReference type="SFLD" id="SFLDF00027">
    <property type="entry name" value="p-type_atpase"/>
    <property type="match status" value="1"/>
</dbReference>
<evidence type="ECO:0000256" key="6">
    <source>
        <dbReference type="ARBA" id="ARBA00022989"/>
    </source>
</evidence>
<keyword evidence="5" id="KW-1278">Translocase</keyword>
<evidence type="ECO:0000313" key="13">
    <source>
        <dbReference type="Proteomes" id="UP001433071"/>
    </source>
</evidence>
<evidence type="ECO:0000256" key="5">
    <source>
        <dbReference type="ARBA" id="ARBA00022967"/>
    </source>
</evidence>
<keyword evidence="6 10" id="KW-1133">Transmembrane helix</keyword>
<evidence type="ECO:0000256" key="2">
    <source>
        <dbReference type="ARBA" id="ARBA00006024"/>
    </source>
</evidence>
<keyword evidence="4 10" id="KW-0479">Metal-binding</keyword>
<dbReference type="InterPro" id="IPR036412">
    <property type="entry name" value="HAD-like_sf"/>
</dbReference>
<dbReference type="Gene3D" id="3.40.50.1000">
    <property type="entry name" value="HAD superfamily/HAD-like"/>
    <property type="match status" value="1"/>
</dbReference>
<dbReference type="EC" id="7.2.2.12" evidence="8"/>
<dbReference type="SUPFAM" id="SSF81653">
    <property type="entry name" value="Calcium ATPase, transduction domain A"/>
    <property type="match status" value="1"/>
</dbReference>
<evidence type="ECO:0000256" key="3">
    <source>
        <dbReference type="ARBA" id="ARBA00022692"/>
    </source>
</evidence>
<evidence type="ECO:0000313" key="12">
    <source>
        <dbReference type="EMBL" id="MER9407901.1"/>
    </source>
</evidence>
<dbReference type="NCBIfam" id="TIGR01494">
    <property type="entry name" value="ATPase_P-type"/>
    <property type="match status" value="1"/>
</dbReference>
<accession>A0ABV1Z7T3</accession>
<dbReference type="PRINTS" id="PR00119">
    <property type="entry name" value="CATATPASE"/>
</dbReference>
<dbReference type="InterPro" id="IPR051014">
    <property type="entry name" value="Cation_Transport_ATPase_IB"/>
</dbReference>
<dbReference type="NCBIfam" id="TIGR01525">
    <property type="entry name" value="ATPase-IB_hvy"/>
    <property type="match status" value="1"/>
</dbReference>
<dbReference type="InterPro" id="IPR023214">
    <property type="entry name" value="HAD_sf"/>
</dbReference>
<dbReference type="PROSITE" id="PS01229">
    <property type="entry name" value="COF_2"/>
    <property type="match status" value="1"/>
</dbReference>
<sequence>MAFLYWQQLIPIQALWVAVAIGLYPLVKTGAVDLVKERKIGTEIFVTIATVVALIGGETVAGAVLMVIILIAEFIADLNMDRARASIKDLIGSVPQVALVRDAGGERMVPIENLRAGDVVLVRAGEKIPVDGTVVGGAASVNEASITGESIPKDKSDGADVFAGTIVESGALDIETEKVGADTTFARIISLVENAEAEQAPVQKLADKVASWLIPVVLIFLVAVYLYTRDIRMIVTLLIFTSPAELGLATPLVIIAAIARAARSGILVKGGVYLESLAKVDVLVFDKTGTLTANKPEVVGVEIQDGTLSEADLISLAAAADRRSVHPLAKAVVNYAARMKIDFPEPEQYDQLQARGVKATVAGRTVLVGNASLLREAGVPLSDAIEKGGQTPVHVAVDGTFAGVIFIADTLRPGAREALAKLRATGVKRMVMVTGDNEATARTIGKELGMDEVRANLMPQDKVAAIAELQKQGHRVAMVGDGINDAPALARADVGIAMGGGGAQAALEAADIALMKDDLARIVSARAIARRAYRTIQENIFVGVGVVHVLGITAALMGWIGPIQAAILHLGPDVLVFLNSAKLLRVRIQDV</sequence>
<dbReference type="InterPro" id="IPR008250">
    <property type="entry name" value="ATPase_P-typ_transduc_dom_A_sf"/>
</dbReference>
<dbReference type="SUPFAM" id="SSF56784">
    <property type="entry name" value="HAD-like"/>
    <property type="match status" value="1"/>
</dbReference>
<feature type="transmembrane region" description="Helical" evidence="10">
    <location>
        <begin position="39"/>
        <end position="57"/>
    </location>
</feature>
<dbReference type="InterPro" id="IPR059000">
    <property type="entry name" value="ATPase_P-type_domA"/>
</dbReference>
<reference evidence="12 13" key="1">
    <citation type="journal article" date="2024" name="Proc. Natl. Acad. Sci. U.S.A.">
        <title>The evolutionary genomics of adaptation to stress in wild rhizobium bacteria.</title>
        <authorList>
            <person name="Kehlet-Delgado H."/>
            <person name="Montoya A.P."/>
            <person name="Jensen K.T."/>
            <person name="Wendlandt C.E."/>
            <person name="Dexheimer C."/>
            <person name="Roberts M."/>
            <person name="Torres Martinez L."/>
            <person name="Friesen M.L."/>
            <person name="Griffitts J.S."/>
            <person name="Porter S.S."/>
        </authorList>
    </citation>
    <scope>NUCLEOTIDE SEQUENCE [LARGE SCALE GENOMIC DNA]</scope>
    <source>
        <strain evidence="12 13">M0641</strain>
    </source>
</reference>
<feature type="transmembrane region" description="Helical" evidence="10">
    <location>
        <begin position="234"/>
        <end position="259"/>
    </location>
</feature>
<dbReference type="InterPro" id="IPR027256">
    <property type="entry name" value="P-typ_ATPase_IB"/>
</dbReference>
<organism evidence="12 13">
    <name type="scientific">Mesorhizobium caraganae</name>
    <dbReference type="NCBI Taxonomy" id="483206"/>
    <lineage>
        <taxon>Bacteria</taxon>
        <taxon>Pseudomonadati</taxon>
        <taxon>Pseudomonadota</taxon>
        <taxon>Alphaproteobacteria</taxon>
        <taxon>Hyphomicrobiales</taxon>
        <taxon>Phyllobacteriaceae</taxon>
        <taxon>Mesorhizobium</taxon>
    </lineage>
</organism>
<dbReference type="InterPro" id="IPR044492">
    <property type="entry name" value="P_typ_ATPase_HD_dom"/>
</dbReference>
<dbReference type="Gene3D" id="3.40.1110.10">
    <property type="entry name" value="Calcium-transporting ATPase, cytoplasmic domain N"/>
    <property type="match status" value="1"/>
</dbReference>
<dbReference type="SFLD" id="SFLDS00003">
    <property type="entry name" value="Haloacid_Dehalogenase"/>
    <property type="match status" value="1"/>
</dbReference>
<gene>
    <name evidence="12" type="ORF">NKI36_28210</name>
</gene>
<evidence type="ECO:0000256" key="9">
    <source>
        <dbReference type="ARBA" id="ARBA00047308"/>
    </source>
</evidence>
<dbReference type="Pfam" id="PF00702">
    <property type="entry name" value="Hydrolase"/>
    <property type="match status" value="1"/>
</dbReference>
<keyword evidence="13" id="KW-1185">Reference proteome</keyword>
<keyword evidence="7 10" id="KW-0472">Membrane</keyword>
<evidence type="ECO:0000256" key="8">
    <source>
        <dbReference type="ARBA" id="ARBA00039097"/>
    </source>
</evidence>
<comment type="catalytic activity">
    <reaction evidence="9">
        <text>Zn(2+)(in) + ATP + H2O = Zn(2+)(out) + ADP + phosphate + H(+)</text>
        <dbReference type="Rhea" id="RHEA:20621"/>
        <dbReference type="ChEBI" id="CHEBI:15377"/>
        <dbReference type="ChEBI" id="CHEBI:15378"/>
        <dbReference type="ChEBI" id="CHEBI:29105"/>
        <dbReference type="ChEBI" id="CHEBI:30616"/>
        <dbReference type="ChEBI" id="CHEBI:43474"/>
        <dbReference type="ChEBI" id="CHEBI:456216"/>
        <dbReference type="EC" id="7.2.2.12"/>
    </reaction>
</comment>
<dbReference type="InterPro" id="IPR023299">
    <property type="entry name" value="ATPase_P-typ_cyto_dom_N"/>
</dbReference>
<evidence type="ECO:0000256" key="1">
    <source>
        <dbReference type="ARBA" id="ARBA00004370"/>
    </source>
</evidence>
<feature type="transmembrane region" description="Helical" evidence="10">
    <location>
        <begin position="6"/>
        <end position="27"/>
    </location>
</feature>
<dbReference type="InterPro" id="IPR023298">
    <property type="entry name" value="ATPase_P-typ_TM_dom_sf"/>
</dbReference>
<comment type="similarity">
    <text evidence="2 10">Belongs to the cation transport ATPase (P-type) (TC 3.A.3) family. Type IB subfamily.</text>
</comment>
<keyword evidence="10" id="KW-1003">Cell membrane</keyword>
<dbReference type="Proteomes" id="UP001433071">
    <property type="component" value="Unassembled WGS sequence"/>
</dbReference>
<dbReference type="PRINTS" id="PR00941">
    <property type="entry name" value="CDATPASE"/>
</dbReference>
<dbReference type="Pfam" id="PF00122">
    <property type="entry name" value="E1-E2_ATPase"/>
    <property type="match status" value="1"/>
</dbReference>
<evidence type="ECO:0000259" key="11">
    <source>
        <dbReference type="Pfam" id="PF00122"/>
    </source>
</evidence>
<dbReference type="PROSITE" id="PS00154">
    <property type="entry name" value="ATPASE_E1_E2"/>
    <property type="match status" value="1"/>
</dbReference>
<evidence type="ECO:0000256" key="4">
    <source>
        <dbReference type="ARBA" id="ARBA00022723"/>
    </source>
</evidence>
<evidence type="ECO:0000256" key="10">
    <source>
        <dbReference type="RuleBase" id="RU362081"/>
    </source>
</evidence>
<dbReference type="InterPro" id="IPR001757">
    <property type="entry name" value="P_typ_ATPase"/>
</dbReference>
<dbReference type="EMBL" id="JAMYQB010000031">
    <property type="protein sequence ID" value="MER9407901.1"/>
    <property type="molecule type" value="Genomic_DNA"/>
</dbReference>
<comment type="caution">
    <text evidence="12">The sequence shown here is derived from an EMBL/GenBank/DDBJ whole genome shotgun (WGS) entry which is preliminary data.</text>
</comment>
<name>A0ABV1Z7T3_9HYPH</name>
<dbReference type="InterPro" id="IPR018303">
    <property type="entry name" value="ATPase_P-typ_P_site"/>
</dbReference>
<dbReference type="SFLD" id="SFLDG00002">
    <property type="entry name" value="C1.7:_P-type_atpase_like"/>
    <property type="match status" value="1"/>
</dbReference>
<protein>
    <recommendedName>
        <fullName evidence="8">P-type Zn(2+) transporter</fullName>
        <ecNumber evidence="8">7.2.2.12</ecNumber>
    </recommendedName>
</protein>